<dbReference type="Proteomes" id="UP000053157">
    <property type="component" value="Unassembled WGS sequence"/>
</dbReference>
<accession>A0A0W1SWX1</accession>
<reference evidence="2 3" key="1">
    <citation type="submission" date="2015-12" db="EMBL/GenBank/DDBJ databases">
        <title>Haloferax profundi sp. nov. isolated from the Discovery deep brine-seawater interface in the Red Sea.</title>
        <authorList>
            <person name="Zhang G."/>
            <person name="Stingl U."/>
            <person name="Rashid M."/>
        </authorList>
    </citation>
    <scope>NUCLEOTIDE SEQUENCE [LARGE SCALE GENOMIC DNA]</scope>
    <source>
        <strain evidence="2 3">SB29</strain>
    </source>
</reference>
<dbReference type="Gene3D" id="3.40.50.12230">
    <property type="match status" value="1"/>
</dbReference>
<dbReference type="PANTHER" id="PTHR11138:SF5">
    <property type="entry name" value="METHIONYL-TRNA FORMYLTRANSFERASE, MITOCHONDRIAL"/>
    <property type="match status" value="1"/>
</dbReference>
<dbReference type="InterPro" id="IPR036477">
    <property type="entry name" value="Formyl_transf_N_sf"/>
</dbReference>
<organism evidence="2 3">
    <name type="scientific">Haloferax profundi</name>
    <dbReference type="NCBI Taxonomy" id="1544718"/>
    <lineage>
        <taxon>Archaea</taxon>
        <taxon>Methanobacteriati</taxon>
        <taxon>Methanobacteriota</taxon>
        <taxon>Stenosarchaea group</taxon>
        <taxon>Halobacteria</taxon>
        <taxon>Halobacteriales</taxon>
        <taxon>Haloferacaceae</taxon>
        <taxon>Haloferax</taxon>
    </lineage>
</organism>
<evidence type="ECO:0000259" key="1">
    <source>
        <dbReference type="Pfam" id="PF02911"/>
    </source>
</evidence>
<evidence type="ECO:0000313" key="2">
    <source>
        <dbReference type="EMBL" id="KTG30935.1"/>
    </source>
</evidence>
<dbReference type="InterPro" id="IPR011034">
    <property type="entry name" value="Formyl_transferase-like_C_sf"/>
</dbReference>
<evidence type="ECO:0000313" key="3">
    <source>
        <dbReference type="Proteomes" id="UP000053157"/>
    </source>
</evidence>
<dbReference type="SUPFAM" id="SSF50486">
    <property type="entry name" value="FMT C-terminal domain-like"/>
    <property type="match status" value="1"/>
</dbReference>
<dbReference type="SUPFAM" id="SSF53328">
    <property type="entry name" value="Formyltransferase"/>
    <property type="match status" value="1"/>
</dbReference>
<feature type="domain" description="Formyl transferase C-terminal" evidence="1">
    <location>
        <begin position="71"/>
        <end position="167"/>
    </location>
</feature>
<dbReference type="EMBL" id="LOPV01000007">
    <property type="protein sequence ID" value="KTG30935.1"/>
    <property type="molecule type" value="Genomic_DNA"/>
</dbReference>
<name>A0A0W1SWX1_9EURY</name>
<dbReference type="GO" id="GO:0004479">
    <property type="term" value="F:methionyl-tRNA formyltransferase activity"/>
    <property type="evidence" value="ECO:0007669"/>
    <property type="project" value="TreeGrafter"/>
</dbReference>
<sequence>MFYYTTGVDAGDVIEQRSVPVEPRDTVGTVFDRLAVAACELLDVVREPLEQGAIEAMPQDLSKATYRPRRQPQDGLVDWSMSCEEISDWIRAQTHPYPGAYTFHRGTKLRIWECEVFSESATTQNPGTVVNVSSGSGFDVETGDGVVRVVRVTPDGDPSQWADEYAESSGLTQGTVLSAAEAPPEWIQTGIRPARGHNSAAFETNLTLGEQGSVDVLTRTGRPRTVGVVAELDGERIFGDHREVTGEHCCNVEYTPSTSGTHTLKVLFDVDDEVRDVRYLKLFVTERAD</sequence>
<proteinExistence type="predicted"/>
<dbReference type="PANTHER" id="PTHR11138">
    <property type="entry name" value="METHIONYL-TRNA FORMYLTRANSFERASE"/>
    <property type="match status" value="1"/>
</dbReference>
<dbReference type="Pfam" id="PF02911">
    <property type="entry name" value="Formyl_trans_C"/>
    <property type="match status" value="1"/>
</dbReference>
<dbReference type="InterPro" id="IPR005793">
    <property type="entry name" value="Formyl_trans_C"/>
</dbReference>
<keyword evidence="3" id="KW-1185">Reference proteome</keyword>
<dbReference type="GO" id="GO:0005829">
    <property type="term" value="C:cytosol"/>
    <property type="evidence" value="ECO:0007669"/>
    <property type="project" value="TreeGrafter"/>
</dbReference>
<dbReference type="AlphaFoldDB" id="A0A0W1SWX1"/>
<protein>
    <recommendedName>
        <fullName evidence="1">Formyl transferase C-terminal domain-containing protein</fullName>
    </recommendedName>
</protein>
<gene>
    <name evidence="2" type="ORF">AUR66_05550</name>
</gene>
<comment type="caution">
    <text evidence="2">The sequence shown here is derived from an EMBL/GenBank/DDBJ whole genome shotgun (WGS) entry which is preliminary data.</text>
</comment>